<comment type="cofactor">
    <cofactor evidence="1">
        <name>Mg(2+)</name>
        <dbReference type="ChEBI" id="CHEBI:18420"/>
    </cofactor>
</comment>
<keyword evidence="4" id="KW-0479">Metal-binding</keyword>
<dbReference type="GO" id="GO:0000287">
    <property type="term" value="F:magnesium ion binding"/>
    <property type="evidence" value="ECO:0007669"/>
    <property type="project" value="InterPro"/>
</dbReference>
<feature type="domain" description="Alpha-D-phosphohexomutase alpha/beta/alpha" evidence="8">
    <location>
        <begin position="6"/>
        <end position="136"/>
    </location>
</feature>
<evidence type="ECO:0000313" key="11">
    <source>
        <dbReference type="EMBL" id="SUZ90553.1"/>
    </source>
</evidence>
<dbReference type="GO" id="GO:0005975">
    <property type="term" value="P:carbohydrate metabolic process"/>
    <property type="evidence" value="ECO:0007669"/>
    <property type="project" value="InterPro"/>
</dbReference>
<dbReference type="InterPro" id="IPR036900">
    <property type="entry name" value="A-D-PHexomutase_C_sf"/>
</dbReference>
<evidence type="ECO:0008006" key="12">
    <source>
        <dbReference type="Google" id="ProtNLM"/>
    </source>
</evidence>
<name>A0A381RNQ9_9ZZZZ</name>
<dbReference type="InterPro" id="IPR016055">
    <property type="entry name" value="A-D-PHexomutase_a/b/a-I/II/III"/>
</dbReference>
<evidence type="ECO:0000259" key="8">
    <source>
        <dbReference type="Pfam" id="PF02878"/>
    </source>
</evidence>
<proteinExistence type="inferred from homology"/>
<feature type="domain" description="Alpha-D-phosphohexomutase alpha/beta/alpha" evidence="10">
    <location>
        <begin position="253"/>
        <end position="358"/>
    </location>
</feature>
<dbReference type="Pfam" id="PF02880">
    <property type="entry name" value="PGM_PMM_III"/>
    <property type="match status" value="1"/>
</dbReference>
<dbReference type="EMBL" id="UINC01001903">
    <property type="protein sequence ID" value="SUZ90553.1"/>
    <property type="molecule type" value="Genomic_DNA"/>
</dbReference>
<evidence type="ECO:0000259" key="7">
    <source>
        <dbReference type="Pfam" id="PF00408"/>
    </source>
</evidence>
<evidence type="ECO:0000256" key="3">
    <source>
        <dbReference type="ARBA" id="ARBA00022553"/>
    </source>
</evidence>
<keyword evidence="3" id="KW-0597">Phosphoprotein</keyword>
<dbReference type="CDD" id="cd03089">
    <property type="entry name" value="PMM_PGM"/>
    <property type="match status" value="1"/>
</dbReference>
<dbReference type="PROSITE" id="PS00710">
    <property type="entry name" value="PGM_PMM"/>
    <property type="match status" value="1"/>
</dbReference>
<dbReference type="Pfam" id="PF00408">
    <property type="entry name" value="PGM_PMM_IV"/>
    <property type="match status" value="1"/>
</dbReference>
<evidence type="ECO:0000259" key="9">
    <source>
        <dbReference type="Pfam" id="PF02879"/>
    </source>
</evidence>
<dbReference type="Pfam" id="PF02878">
    <property type="entry name" value="PGM_PMM_I"/>
    <property type="match status" value="1"/>
</dbReference>
<dbReference type="InterPro" id="IPR005841">
    <property type="entry name" value="Alpha-D-phosphohexomutase_SF"/>
</dbReference>
<dbReference type="PRINTS" id="PR00509">
    <property type="entry name" value="PGMPMM"/>
</dbReference>
<dbReference type="PANTHER" id="PTHR43771">
    <property type="entry name" value="PHOSPHOMANNOMUTASE"/>
    <property type="match status" value="1"/>
</dbReference>
<dbReference type="InterPro" id="IPR016066">
    <property type="entry name" value="A-D-PHexomutase_CS"/>
</dbReference>
<dbReference type="GO" id="GO:0016868">
    <property type="term" value="F:intramolecular phosphotransferase activity"/>
    <property type="evidence" value="ECO:0007669"/>
    <property type="project" value="InterPro"/>
</dbReference>
<dbReference type="Pfam" id="PF02879">
    <property type="entry name" value="PGM_PMM_II"/>
    <property type="match status" value="1"/>
</dbReference>
<evidence type="ECO:0000259" key="10">
    <source>
        <dbReference type="Pfam" id="PF02880"/>
    </source>
</evidence>
<dbReference type="SUPFAM" id="SSF55957">
    <property type="entry name" value="Phosphoglucomutase, C-terminal domain"/>
    <property type="match status" value="1"/>
</dbReference>
<dbReference type="AlphaFoldDB" id="A0A381RNQ9"/>
<evidence type="ECO:0000256" key="4">
    <source>
        <dbReference type="ARBA" id="ARBA00022723"/>
    </source>
</evidence>
<evidence type="ECO:0000256" key="2">
    <source>
        <dbReference type="ARBA" id="ARBA00010231"/>
    </source>
</evidence>
<evidence type="ECO:0000256" key="6">
    <source>
        <dbReference type="ARBA" id="ARBA00023235"/>
    </source>
</evidence>
<keyword evidence="6" id="KW-0413">Isomerase</keyword>
<dbReference type="SUPFAM" id="SSF53738">
    <property type="entry name" value="Phosphoglucomutase, first 3 domains"/>
    <property type="match status" value="3"/>
</dbReference>
<dbReference type="InterPro" id="IPR005845">
    <property type="entry name" value="A-D-PHexomutase_a/b/a-II"/>
</dbReference>
<comment type="similarity">
    <text evidence="2">Belongs to the phosphohexose mutase family.</text>
</comment>
<dbReference type="Gene3D" id="3.40.120.10">
    <property type="entry name" value="Alpha-D-Glucose-1,6-Bisphosphate, subunit A, domain 3"/>
    <property type="match status" value="3"/>
</dbReference>
<dbReference type="PANTHER" id="PTHR43771:SF2">
    <property type="entry name" value="PHOSPHOMANNOMUTASE_PHOSPHOGLUCOMUTASE"/>
    <property type="match status" value="1"/>
</dbReference>
<gene>
    <name evidence="11" type="ORF">METZ01_LOCUS43407</name>
</gene>
<dbReference type="Gene3D" id="3.30.310.50">
    <property type="entry name" value="Alpha-D-phosphohexomutase, C-terminal domain"/>
    <property type="match status" value="1"/>
</dbReference>
<dbReference type="InterPro" id="IPR005844">
    <property type="entry name" value="A-D-PHexomutase_a/b/a-I"/>
</dbReference>
<sequence length="454" mass="50842">MINPFIFREYDIRGKVADDFPDHVVVKLGKAFGTFVRRAGRQEIGLSGDIRLTTPELMQSFKEGVLSTGTDVINLGIVPTPVNYFSMFHLGVAGAVQITGSHNPPEFNGFKLSLDKKAVYGKDIQTLYQTIEKMDFEEGEGTETRYRILPDYKKMFLEKIFLDKPMKVVMDCGNAAGAINGPELFKELDLELKELFCETDGTFPNHHPDPTVEENLQDLIREMKTGQYDVGLAFDGDADRVGVVDETGAILWADQLMAIFLPEVIQDGDDVLFDVKCSQALEDMILRYGGNPVMWKTGHSLIKQRMGELNCKLGGEMSGHIFFADDYYGYDDALYVAARLVQLLSRSDKTLSELKAEIPVYHSTPEMRMEAENDEEKFRIAEQAIAYFTANYDCITVDGVRIKFGDGWGLVRSSNTQPVIVCRFEADSPERMAEIQALVLGKLQEFGSLKPGGH</sequence>
<dbReference type="InterPro" id="IPR005846">
    <property type="entry name" value="A-D-PHexomutase_a/b/a-III"/>
</dbReference>
<reference evidence="11" key="1">
    <citation type="submission" date="2018-05" db="EMBL/GenBank/DDBJ databases">
        <authorList>
            <person name="Lanie J.A."/>
            <person name="Ng W.-L."/>
            <person name="Kazmierczak K.M."/>
            <person name="Andrzejewski T.M."/>
            <person name="Davidsen T.M."/>
            <person name="Wayne K.J."/>
            <person name="Tettelin H."/>
            <person name="Glass J.I."/>
            <person name="Rusch D."/>
            <person name="Podicherti R."/>
            <person name="Tsui H.-C.T."/>
            <person name="Winkler M.E."/>
        </authorList>
    </citation>
    <scope>NUCLEOTIDE SEQUENCE</scope>
</reference>
<keyword evidence="5" id="KW-0460">Magnesium</keyword>
<protein>
    <recommendedName>
        <fullName evidence="12">Phosphomannomutase</fullName>
    </recommendedName>
</protein>
<dbReference type="InterPro" id="IPR005843">
    <property type="entry name" value="A-D-PHexomutase_C"/>
</dbReference>
<evidence type="ECO:0000256" key="5">
    <source>
        <dbReference type="ARBA" id="ARBA00022842"/>
    </source>
</evidence>
<accession>A0A381RNQ9</accession>
<feature type="domain" description="Alpha-D-phosphohexomutase alpha/beta/alpha" evidence="9">
    <location>
        <begin position="156"/>
        <end position="248"/>
    </location>
</feature>
<feature type="domain" description="Alpha-D-phosphohexomutase C-terminal" evidence="7">
    <location>
        <begin position="384"/>
        <end position="439"/>
    </location>
</feature>
<organism evidence="11">
    <name type="scientific">marine metagenome</name>
    <dbReference type="NCBI Taxonomy" id="408172"/>
    <lineage>
        <taxon>unclassified sequences</taxon>
        <taxon>metagenomes</taxon>
        <taxon>ecological metagenomes</taxon>
    </lineage>
</organism>
<evidence type="ECO:0000256" key="1">
    <source>
        <dbReference type="ARBA" id="ARBA00001946"/>
    </source>
</evidence>